<reference evidence="3 4" key="1">
    <citation type="submission" date="2016-07" db="EMBL/GenBank/DDBJ databases">
        <title>Pervasive Adenine N6-methylation of Active Genes in Fungi.</title>
        <authorList>
            <consortium name="DOE Joint Genome Institute"/>
            <person name="Mondo S.J."/>
            <person name="Dannebaum R.O."/>
            <person name="Kuo R.C."/>
            <person name="Labutti K."/>
            <person name="Haridas S."/>
            <person name="Kuo A."/>
            <person name="Salamov A."/>
            <person name="Ahrendt S.R."/>
            <person name="Lipzen A."/>
            <person name="Sullivan W."/>
            <person name="Andreopoulos W.B."/>
            <person name="Clum A."/>
            <person name="Lindquist E."/>
            <person name="Daum C."/>
            <person name="Ramamoorthy G.K."/>
            <person name="Gryganskyi A."/>
            <person name="Culley D."/>
            <person name="Magnuson J.K."/>
            <person name="James T.Y."/>
            <person name="O'Malley M.A."/>
            <person name="Stajich J.E."/>
            <person name="Spatafora J.W."/>
            <person name="Visel A."/>
            <person name="Grigoriev I.V."/>
        </authorList>
    </citation>
    <scope>NUCLEOTIDE SEQUENCE [LARGE SCALE GENOMIC DNA]</scope>
    <source>
        <strain evidence="3 4">68-887.2</strain>
    </source>
</reference>
<accession>A0A1Y2BI62</accession>
<feature type="coiled-coil region" evidence="1">
    <location>
        <begin position="218"/>
        <end position="252"/>
    </location>
</feature>
<dbReference type="GO" id="GO:0034501">
    <property type="term" value="P:protein localization to kinetochore"/>
    <property type="evidence" value="ECO:0007669"/>
    <property type="project" value="InterPro"/>
</dbReference>
<evidence type="ECO:0000313" key="4">
    <source>
        <dbReference type="Proteomes" id="UP000193986"/>
    </source>
</evidence>
<dbReference type="InterPro" id="IPR048781">
    <property type="entry name" value="Sos7_CC"/>
</dbReference>
<dbReference type="GO" id="GO:0051315">
    <property type="term" value="P:attachment of mitotic spindle microtubules to kinetochore"/>
    <property type="evidence" value="ECO:0007669"/>
    <property type="project" value="TreeGrafter"/>
</dbReference>
<dbReference type="PANTHER" id="PTHR37329">
    <property type="entry name" value="KINETOCHORE PROTEIN SOS7"/>
    <property type="match status" value="1"/>
</dbReference>
<comment type="caution">
    <text evidence="3">The sequence shown here is derived from an EMBL/GenBank/DDBJ whole genome shotgun (WGS) entry which is preliminary data.</text>
</comment>
<evidence type="ECO:0000313" key="3">
    <source>
        <dbReference type="EMBL" id="ORY33785.1"/>
    </source>
</evidence>
<feature type="domain" description="Kinetochore protein Sos7 coiled-coil" evidence="2">
    <location>
        <begin position="77"/>
        <end position="151"/>
    </location>
</feature>
<feature type="coiled-coil region" evidence="1">
    <location>
        <begin position="119"/>
        <end position="181"/>
    </location>
</feature>
<dbReference type="GO" id="GO:0000776">
    <property type="term" value="C:kinetochore"/>
    <property type="evidence" value="ECO:0007669"/>
    <property type="project" value="InterPro"/>
</dbReference>
<dbReference type="Proteomes" id="UP000193986">
    <property type="component" value="Unassembled WGS sequence"/>
</dbReference>
<dbReference type="OrthoDB" id="18959at2759"/>
<dbReference type="InterPro" id="IPR037475">
    <property type="entry name" value="Sos7"/>
</dbReference>
<protein>
    <recommendedName>
        <fullName evidence="2">Kinetochore protein Sos7 coiled-coil domain-containing protein</fullName>
    </recommendedName>
</protein>
<proteinExistence type="predicted"/>
<dbReference type="Pfam" id="PF20882">
    <property type="entry name" value="Sos7"/>
    <property type="match status" value="1"/>
</dbReference>
<gene>
    <name evidence="3" type="ORF">BCR39DRAFT_519226</name>
</gene>
<name>A0A1Y2BI62_9TREE</name>
<dbReference type="InParanoid" id="A0A1Y2BI62"/>
<dbReference type="EMBL" id="MCFC01000005">
    <property type="protein sequence ID" value="ORY33785.1"/>
    <property type="molecule type" value="Genomic_DNA"/>
</dbReference>
<evidence type="ECO:0000256" key="1">
    <source>
        <dbReference type="SAM" id="Coils"/>
    </source>
</evidence>
<keyword evidence="4" id="KW-1185">Reference proteome</keyword>
<dbReference type="PANTHER" id="PTHR37329:SF1">
    <property type="entry name" value="KINETOCHORE PROTEIN SOS7"/>
    <property type="match status" value="1"/>
</dbReference>
<dbReference type="AlphaFoldDB" id="A0A1Y2BI62"/>
<dbReference type="STRING" id="71784.A0A1Y2BI62"/>
<sequence>MASPTASTTIHSSSSTLHQSIDHLITTSQQPLNLLQHREKFQERALRDVTTNSNDSAMMLDPNNPVLVREEMAAQKEYFRRLKFNYLEQEAKRKFLVSITGDEPQGVQPGENEEREMINREKKARLKAAKAELDSMRSEAIDLATANATKHAALAGELAEAQAIQKQVRDMELELARIKATHPPEERMTTARAYDTLDSQTEEMQKLTEAISTTATRADTAREQVAKGLKEVKRLEREREREEARAKEVREGREAGDTRVDELCRWLTSSMAMYRGLLGIKSIKAISDTVLQITYGVSSKQEVTLELEFDPSTKRFLDANLIGSDLDIVEAAGIAQASGDVPGLIADVLVRLRPIA</sequence>
<keyword evidence="1" id="KW-0175">Coiled coil</keyword>
<evidence type="ECO:0000259" key="2">
    <source>
        <dbReference type="Pfam" id="PF20882"/>
    </source>
</evidence>
<organism evidence="3 4">
    <name type="scientific">Naematelia encephala</name>
    <dbReference type="NCBI Taxonomy" id="71784"/>
    <lineage>
        <taxon>Eukaryota</taxon>
        <taxon>Fungi</taxon>
        <taxon>Dikarya</taxon>
        <taxon>Basidiomycota</taxon>
        <taxon>Agaricomycotina</taxon>
        <taxon>Tremellomycetes</taxon>
        <taxon>Tremellales</taxon>
        <taxon>Naemateliaceae</taxon>
        <taxon>Naematelia</taxon>
    </lineage>
</organism>